<dbReference type="Gene3D" id="3.40.630.40">
    <property type="entry name" value="Zn-dependent exopeptidases"/>
    <property type="match status" value="1"/>
</dbReference>
<organism evidence="1 2">
    <name type="scientific">Qipengyuania spongiae</name>
    <dbReference type="NCBI Taxonomy" id="2909673"/>
    <lineage>
        <taxon>Bacteria</taxon>
        <taxon>Pseudomonadati</taxon>
        <taxon>Pseudomonadota</taxon>
        <taxon>Alphaproteobacteria</taxon>
        <taxon>Sphingomonadales</taxon>
        <taxon>Erythrobacteraceae</taxon>
        <taxon>Qipengyuania</taxon>
    </lineage>
</organism>
<gene>
    <name evidence="1" type="ORF">L1F33_12270</name>
</gene>
<evidence type="ECO:0000313" key="2">
    <source>
        <dbReference type="Proteomes" id="UP001065265"/>
    </source>
</evidence>
<dbReference type="RefSeq" id="WP_265558180.1">
    <property type="nucleotide sequence ID" value="NZ_CP092471.1"/>
</dbReference>
<proteinExistence type="predicted"/>
<evidence type="ECO:0000313" key="1">
    <source>
        <dbReference type="EMBL" id="UVI38998.1"/>
    </source>
</evidence>
<name>A0ABY5SWS5_9SPHN</name>
<dbReference type="PIRSF" id="PIRSF029730">
    <property type="entry name" value="UCP029730"/>
    <property type="match status" value="1"/>
</dbReference>
<dbReference type="SUPFAM" id="SSF53187">
    <property type="entry name" value="Zn-dependent exopeptidases"/>
    <property type="match status" value="1"/>
</dbReference>
<dbReference type="Proteomes" id="UP001065265">
    <property type="component" value="Chromosome"/>
</dbReference>
<reference evidence="1" key="1">
    <citation type="submission" date="2022-02" db="EMBL/GenBank/DDBJ databases">
        <title>Qipengyuania spongiae sp. nov., isolated from marine sponge.</title>
        <authorList>
            <person name="Li Z."/>
            <person name="Zhang M."/>
        </authorList>
    </citation>
    <scope>NUCLEOTIDE SEQUENCE</scope>
    <source>
        <strain evidence="1">PHS-Z21</strain>
    </source>
</reference>
<protein>
    <submittedName>
        <fullName evidence="1">N-formylglutamate amidohydrolase</fullName>
    </submittedName>
</protein>
<dbReference type="InterPro" id="IPR007709">
    <property type="entry name" value="N-FG_amidohydro"/>
</dbReference>
<keyword evidence="2" id="KW-1185">Reference proteome</keyword>
<dbReference type="InterPro" id="IPR011227">
    <property type="entry name" value="UCP029730"/>
</dbReference>
<dbReference type="Pfam" id="PF05013">
    <property type="entry name" value="FGase"/>
    <property type="match status" value="1"/>
</dbReference>
<sequence length="242" mass="26747">MIDGKPYRQIGQSGSSDILCVADHASNFVPPNIELGIERSLLDTHIAVDIGVEGVADRIARRHGIPAHIATVSRLVCDLHRKEDERAVVPTESDGHLIAGNIGADVAMRLNRFHRPYHDALSRMIDDIRPRMLVAIHSFTPKLRTSEEARPWEVALLYNQDDRAAQHAIRLFGEQGLTVGDNEPYSGKQLNATMDRHAEARGLPYLTIEIRNDQIATEAGQARWATMVADIAGRTLLALESA</sequence>
<accession>A0ABY5SWS5</accession>
<dbReference type="EMBL" id="CP092471">
    <property type="protein sequence ID" value="UVI38998.1"/>
    <property type="molecule type" value="Genomic_DNA"/>
</dbReference>